<dbReference type="Proteomes" id="UP000199017">
    <property type="component" value="Unassembled WGS sequence"/>
</dbReference>
<dbReference type="EMBL" id="FNDU01000002">
    <property type="protein sequence ID" value="SDH70684.1"/>
    <property type="molecule type" value="Genomic_DNA"/>
</dbReference>
<accession>A0A1G8EL94</accession>
<feature type="transmembrane region" description="Helical" evidence="1">
    <location>
        <begin position="40"/>
        <end position="61"/>
    </location>
</feature>
<feature type="transmembrane region" description="Helical" evidence="1">
    <location>
        <begin position="7"/>
        <end position="34"/>
    </location>
</feature>
<dbReference type="PANTHER" id="PTHR37304">
    <property type="entry name" value="MEMBRANE PROTEIN-RELATED"/>
    <property type="match status" value="1"/>
</dbReference>
<keyword evidence="1" id="KW-0472">Membrane</keyword>
<keyword evidence="1" id="KW-1133">Transmembrane helix</keyword>
<evidence type="ECO:0000313" key="3">
    <source>
        <dbReference type="Proteomes" id="UP000199017"/>
    </source>
</evidence>
<sequence>MSGLQRTALVLAIIGAINWGLIGFFGFDLIASIFGSQAAALSRVIYSLVGIAGLYCISLLLKPDEELEKSPEPQR</sequence>
<name>A0A1G8EL94_9BACI</name>
<dbReference type="PANTHER" id="PTHR37304:SF1">
    <property type="entry name" value="MEMBRANE PROTEIN"/>
    <property type="match status" value="1"/>
</dbReference>
<reference evidence="2 3" key="1">
    <citation type="submission" date="2016-10" db="EMBL/GenBank/DDBJ databases">
        <authorList>
            <person name="de Groot N.N."/>
        </authorList>
    </citation>
    <scope>NUCLEOTIDE SEQUENCE [LARGE SCALE GENOMIC DNA]</scope>
    <source>
        <strain evidence="3">P4B,CCM 7963,CECT 7998,DSM 25260,IBRC-M 10614,KCTC 13821</strain>
    </source>
</reference>
<organism evidence="2 3">
    <name type="scientific">Alteribacillus bidgolensis</name>
    <dbReference type="NCBI Taxonomy" id="930129"/>
    <lineage>
        <taxon>Bacteria</taxon>
        <taxon>Bacillati</taxon>
        <taxon>Bacillota</taxon>
        <taxon>Bacilli</taxon>
        <taxon>Bacillales</taxon>
        <taxon>Bacillaceae</taxon>
        <taxon>Alteribacillus</taxon>
    </lineage>
</organism>
<dbReference type="InterPro" id="IPR007211">
    <property type="entry name" value="DUF378"/>
</dbReference>
<evidence type="ECO:0008006" key="4">
    <source>
        <dbReference type="Google" id="ProtNLM"/>
    </source>
</evidence>
<dbReference type="AlphaFoldDB" id="A0A1G8EL94"/>
<gene>
    <name evidence="2" type="ORF">SAMN05216352_102277</name>
</gene>
<dbReference type="RefSeq" id="WP_091581457.1">
    <property type="nucleotide sequence ID" value="NZ_FNDU01000002.1"/>
</dbReference>
<dbReference type="STRING" id="930129.SAMN05216352_102277"/>
<dbReference type="OrthoDB" id="9812136at2"/>
<dbReference type="Pfam" id="PF04070">
    <property type="entry name" value="DUF378"/>
    <property type="match status" value="1"/>
</dbReference>
<keyword evidence="3" id="KW-1185">Reference proteome</keyword>
<proteinExistence type="predicted"/>
<evidence type="ECO:0000256" key="1">
    <source>
        <dbReference type="SAM" id="Phobius"/>
    </source>
</evidence>
<keyword evidence="1" id="KW-0812">Transmembrane</keyword>
<protein>
    <recommendedName>
        <fullName evidence="4">DUF378 domain-containing protein</fullName>
    </recommendedName>
</protein>
<evidence type="ECO:0000313" key="2">
    <source>
        <dbReference type="EMBL" id="SDH70684.1"/>
    </source>
</evidence>